<feature type="region of interest" description="Disordered" evidence="1">
    <location>
        <begin position="52"/>
        <end position="74"/>
    </location>
</feature>
<protein>
    <submittedName>
        <fullName evidence="2">Uncharacterized protein</fullName>
    </submittedName>
</protein>
<dbReference type="Proteomes" id="UP001189429">
    <property type="component" value="Unassembled WGS sequence"/>
</dbReference>
<evidence type="ECO:0000313" key="3">
    <source>
        <dbReference type="Proteomes" id="UP001189429"/>
    </source>
</evidence>
<comment type="caution">
    <text evidence="2">The sequence shown here is derived from an EMBL/GenBank/DDBJ whole genome shotgun (WGS) entry which is preliminary data.</text>
</comment>
<feature type="compositionally biased region" description="Low complexity" evidence="1">
    <location>
        <begin position="52"/>
        <end position="71"/>
    </location>
</feature>
<evidence type="ECO:0000256" key="1">
    <source>
        <dbReference type="SAM" id="MobiDB-lite"/>
    </source>
</evidence>
<accession>A0ABN9SCJ0</accession>
<sequence length="109" mass="10881">MQVGEASEACPASLASIFGVRSARVVSAVAGRGEDELWEYCWACAQAGRAAPGATAAAPPGAARRGAARGAGAREARGCRWPSRSAGCTRCSSAKKANARSSLQVASGG</sequence>
<reference evidence="2" key="1">
    <citation type="submission" date="2023-10" db="EMBL/GenBank/DDBJ databases">
        <authorList>
            <person name="Chen Y."/>
            <person name="Shah S."/>
            <person name="Dougan E. K."/>
            <person name="Thang M."/>
            <person name="Chan C."/>
        </authorList>
    </citation>
    <scope>NUCLEOTIDE SEQUENCE [LARGE SCALE GENOMIC DNA]</scope>
</reference>
<keyword evidence="3" id="KW-1185">Reference proteome</keyword>
<name>A0ABN9SCJ0_9DINO</name>
<organism evidence="2 3">
    <name type="scientific">Prorocentrum cordatum</name>
    <dbReference type="NCBI Taxonomy" id="2364126"/>
    <lineage>
        <taxon>Eukaryota</taxon>
        <taxon>Sar</taxon>
        <taxon>Alveolata</taxon>
        <taxon>Dinophyceae</taxon>
        <taxon>Prorocentrales</taxon>
        <taxon>Prorocentraceae</taxon>
        <taxon>Prorocentrum</taxon>
    </lineage>
</organism>
<dbReference type="EMBL" id="CAUYUJ010010535">
    <property type="protein sequence ID" value="CAK0829614.1"/>
    <property type="molecule type" value="Genomic_DNA"/>
</dbReference>
<evidence type="ECO:0000313" key="2">
    <source>
        <dbReference type="EMBL" id="CAK0829614.1"/>
    </source>
</evidence>
<proteinExistence type="predicted"/>
<gene>
    <name evidence="2" type="ORF">PCOR1329_LOCUS28507</name>
</gene>